<dbReference type="Gene3D" id="3.40.50.300">
    <property type="entry name" value="P-loop containing nucleotide triphosphate hydrolases"/>
    <property type="match status" value="1"/>
</dbReference>
<dbReference type="InterPro" id="IPR027417">
    <property type="entry name" value="P-loop_NTPase"/>
</dbReference>
<dbReference type="SUPFAM" id="SSF52540">
    <property type="entry name" value="P-loop containing nucleoside triphosphate hydrolases"/>
    <property type="match status" value="1"/>
</dbReference>
<comment type="similarity">
    <text evidence="1">Belongs to the GPN-loop GTPase family.</text>
</comment>
<keyword evidence="3" id="KW-0378">Hydrolase</keyword>
<dbReference type="PANTHER" id="PTHR21231">
    <property type="entry name" value="XPA-BINDING PROTEIN 1-RELATED"/>
    <property type="match status" value="1"/>
</dbReference>
<dbReference type="GO" id="GO:0003924">
    <property type="term" value="F:GTPase activity"/>
    <property type="evidence" value="ECO:0007669"/>
    <property type="project" value="TreeGrafter"/>
</dbReference>
<evidence type="ECO:0000313" key="5">
    <source>
        <dbReference type="EMBL" id="HGQ73578.1"/>
    </source>
</evidence>
<organism evidence="5">
    <name type="scientific">Staphylothermus marinus</name>
    <dbReference type="NCBI Taxonomy" id="2280"/>
    <lineage>
        <taxon>Archaea</taxon>
        <taxon>Thermoproteota</taxon>
        <taxon>Thermoprotei</taxon>
        <taxon>Desulfurococcales</taxon>
        <taxon>Desulfurococcaceae</taxon>
        <taxon>Staphylothermus</taxon>
    </lineage>
</organism>
<dbReference type="PRINTS" id="PR00449">
    <property type="entry name" value="RASTRNSFRMNG"/>
</dbReference>
<dbReference type="GO" id="GO:0005525">
    <property type="term" value="F:GTP binding"/>
    <property type="evidence" value="ECO:0007669"/>
    <property type="project" value="UniProtKB-KW"/>
</dbReference>
<reference evidence="5" key="1">
    <citation type="journal article" date="2020" name="mSystems">
        <title>Genome- and Community-Level Interaction Insights into Carbon Utilization and Element Cycling Functions of Hydrothermarchaeota in Hydrothermal Sediment.</title>
        <authorList>
            <person name="Zhou Z."/>
            <person name="Liu Y."/>
            <person name="Xu W."/>
            <person name="Pan J."/>
            <person name="Luo Z.H."/>
            <person name="Li M."/>
        </authorList>
    </citation>
    <scope>NUCLEOTIDE SEQUENCE [LARGE SCALE GENOMIC DNA]</scope>
    <source>
        <strain evidence="5">SpSt-648</strain>
    </source>
</reference>
<keyword evidence="2" id="KW-0547">Nucleotide-binding</keyword>
<gene>
    <name evidence="5" type="ORF">ENU20_00665</name>
</gene>
<dbReference type="EMBL" id="DTBP01000010">
    <property type="protein sequence ID" value="HGQ73578.1"/>
    <property type="molecule type" value="Genomic_DNA"/>
</dbReference>
<evidence type="ECO:0000256" key="2">
    <source>
        <dbReference type="ARBA" id="ARBA00022741"/>
    </source>
</evidence>
<keyword evidence="4" id="KW-0342">GTP-binding</keyword>
<name>A0A7C4JKW4_STAMA</name>
<sequence length="256" mass="28482">MTITVVFTGPAGSGKTTLVFSYSKWVEENLNIRVATVNLDPGAEDIPYKPVFDIRNFFTLKDIMKKYGLGPNGAFIKASDLIAESINIIMNNEPFINIDKYDIVLIDTPGQMEIFMLRPASNVLFEKLKKISKPIIVFVLDGTAMENVVDALTLWFINVLIHVKTGIYVIPVINKADLMDRIEFAKILIENPESLLNISSDTLRGLINDIFKELVEISIKTKGPLRTVFVSATKGFNIDALHGIIHEAFCACGDLT</sequence>
<proteinExistence type="inferred from homology"/>
<dbReference type="InterPro" id="IPR004130">
    <property type="entry name" value="Gpn"/>
</dbReference>
<dbReference type="AlphaFoldDB" id="A0A7C4JKW4"/>
<dbReference type="PANTHER" id="PTHR21231:SF8">
    <property type="entry name" value="GPN-LOOP GTPASE 1"/>
    <property type="match status" value="1"/>
</dbReference>
<protein>
    <submittedName>
        <fullName evidence="5">GTPase</fullName>
    </submittedName>
</protein>
<evidence type="ECO:0000256" key="1">
    <source>
        <dbReference type="ARBA" id="ARBA00005290"/>
    </source>
</evidence>
<comment type="caution">
    <text evidence="5">The sequence shown here is derived from an EMBL/GenBank/DDBJ whole genome shotgun (WGS) entry which is preliminary data.</text>
</comment>
<dbReference type="Pfam" id="PF03029">
    <property type="entry name" value="ATP_bind_1"/>
    <property type="match status" value="1"/>
</dbReference>
<evidence type="ECO:0000256" key="3">
    <source>
        <dbReference type="ARBA" id="ARBA00022801"/>
    </source>
</evidence>
<evidence type="ECO:0000256" key="4">
    <source>
        <dbReference type="ARBA" id="ARBA00023134"/>
    </source>
</evidence>
<accession>A0A7C4JKW4</accession>